<protein>
    <submittedName>
        <fullName evidence="3">Uncharacterized protein isoform X1</fullName>
    </submittedName>
</protein>
<gene>
    <name evidence="3" type="primary">LOC139355045</name>
</gene>
<dbReference type="InterPro" id="IPR055469">
    <property type="entry name" value="DUF7041"/>
</dbReference>
<feature type="domain" description="DUF7041" evidence="1">
    <location>
        <begin position="11"/>
        <end position="68"/>
    </location>
</feature>
<organism evidence="2 3">
    <name type="scientific">Drosophila suzukii</name>
    <name type="common">Spotted-wing drosophila fruit fly</name>
    <dbReference type="NCBI Taxonomy" id="28584"/>
    <lineage>
        <taxon>Eukaryota</taxon>
        <taxon>Metazoa</taxon>
        <taxon>Ecdysozoa</taxon>
        <taxon>Arthropoda</taxon>
        <taxon>Hexapoda</taxon>
        <taxon>Insecta</taxon>
        <taxon>Pterygota</taxon>
        <taxon>Neoptera</taxon>
        <taxon>Endopterygota</taxon>
        <taxon>Diptera</taxon>
        <taxon>Brachycera</taxon>
        <taxon>Muscomorpha</taxon>
        <taxon>Ephydroidea</taxon>
        <taxon>Drosophilidae</taxon>
        <taxon>Drosophila</taxon>
        <taxon>Sophophora</taxon>
    </lineage>
</organism>
<reference evidence="3" key="1">
    <citation type="submission" date="2025-08" db="UniProtKB">
        <authorList>
            <consortium name="RefSeq"/>
        </authorList>
    </citation>
    <scope>IDENTIFICATION</scope>
</reference>
<proteinExistence type="predicted"/>
<accession>A0ABM4TZL7</accession>
<dbReference type="GeneID" id="139355045"/>
<evidence type="ECO:0000259" key="1">
    <source>
        <dbReference type="Pfam" id="PF23055"/>
    </source>
</evidence>
<evidence type="ECO:0000313" key="2">
    <source>
        <dbReference type="Proteomes" id="UP001652628"/>
    </source>
</evidence>
<dbReference type="Proteomes" id="UP001652628">
    <property type="component" value="Unplaced"/>
</dbReference>
<evidence type="ECO:0000313" key="3">
    <source>
        <dbReference type="RefSeq" id="XP_070855426.1"/>
    </source>
</evidence>
<keyword evidence="2" id="KW-1185">Reference proteome</keyword>
<dbReference type="PANTHER" id="PTHR33327:SF3">
    <property type="entry name" value="RNA-DIRECTED DNA POLYMERASE"/>
    <property type="match status" value="1"/>
</dbReference>
<sequence>MYLATGMRLNLPKFAHSNLQLWFAQVERSFRLHQIIDDTDKFDLVTLHLEEDVVLAVEDLVIRPPNENKVETTPRPIWGKRSKVPPTMFPLLVVKLKELSPDTLVGGSTNITSDPTVQPAVPQEQRLHVTDRTSHIRFLVDSGSAVSVIPRTLVRQKTTLSDLTFTQRTRQSFILMESTSLS</sequence>
<dbReference type="PANTHER" id="PTHR33327">
    <property type="entry name" value="ENDONUCLEASE"/>
    <property type="match status" value="1"/>
</dbReference>
<name>A0ABM4TZL7_DROSZ</name>
<dbReference type="RefSeq" id="XP_070855426.1">
    <property type="nucleotide sequence ID" value="XM_070999325.1"/>
</dbReference>
<dbReference type="Pfam" id="PF23055">
    <property type="entry name" value="DUF7041"/>
    <property type="match status" value="1"/>
</dbReference>